<keyword evidence="5" id="KW-0548">Nucleotidyltransferase</keyword>
<dbReference type="PROSITE" id="PS50507">
    <property type="entry name" value="RDRP_SSRNA_POS"/>
    <property type="match status" value="1"/>
</dbReference>
<evidence type="ECO:0000259" key="9">
    <source>
        <dbReference type="PROSITE" id="PS51192"/>
    </source>
</evidence>
<organism evidence="10">
    <name type="scientific">Rhizoctonia cerealis hypovirus</name>
    <dbReference type="NCBI Taxonomy" id="3068667"/>
    <lineage>
        <taxon>Viruses</taxon>
        <taxon>Riboviria</taxon>
        <taxon>Orthornavirae</taxon>
        <taxon>Pisuviricota</taxon>
        <taxon>Duplopiviricetes</taxon>
        <taxon>Durnavirales</taxon>
        <taxon>Hypoviridae</taxon>
    </lineage>
</organism>
<dbReference type="Gene3D" id="3.40.50.300">
    <property type="entry name" value="P-loop containing nucleotide triphosphate hydrolases"/>
    <property type="match status" value="2"/>
</dbReference>
<evidence type="ECO:0000313" key="10">
    <source>
        <dbReference type="EMBL" id="WMI40052.1"/>
    </source>
</evidence>
<dbReference type="GO" id="GO:0043657">
    <property type="term" value="C:host cell"/>
    <property type="evidence" value="ECO:0007669"/>
    <property type="project" value="UniProtKB-SubCell"/>
</dbReference>
<comment type="subcellular location">
    <subcellularLocation>
        <location evidence="2">Host cell</location>
    </subcellularLocation>
    <subcellularLocation>
        <location evidence="1">Virion</location>
    </subcellularLocation>
</comment>
<feature type="domain" description="RdRp catalytic" evidence="8">
    <location>
        <begin position="725"/>
        <end position="854"/>
    </location>
</feature>
<evidence type="ECO:0000256" key="1">
    <source>
        <dbReference type="ARBA" id="ARBA00004328"/>
    </source>
</evidence>
<dbReference type="GO" id="GO:0003968">
    <property type="term" value="F:RNA-directed RNA polymerase activity"/>
    <property type="evidence" value="ECO:0007669"/>
    <property type="project" value="UniProtKB-KW"/>
</dbReference>
<accession>A0AA51BSA1</accession>
<dbReference type="PROSITE" id="PS51192">
    <property type="entry name" value="HELICASE_ATP_BIND_1"/>
    <property type="match status" value="1"/>
</dbReference>
<sequence>MIDNTVKLSMSEVTLKKHITDFQKSGLLIRADKNELDKFRDIVNKAPRYSSVQPVLQGLIIECFRLGSQANEHAIRAEKGRVSTLIKLHPAYLSLLQQWDDKLWFDLIDEFKTIAPLSFIKEVVNYELIHHDIPQYHQDEALDVEKFLAIENSVRTAIKEIPLGLGYASKMLDAIKKNSAGHIPFYFIRASIIPEIFSDGNPDDIIEIDEDLARQIYTGFRLFKDKQSFDTVKYTSWYELTAVMCLVQPEVYEAFRLVFPIPTNEKDKYPKEIKGVIKLAGAILANFYEHYPDHISEDLILPIIYGLLNELPKDHESLDFSIRKWLWGVGYNMSTGGWSLPTFLAEQLSWWRNVVEKHILPAGIVTAITSLVTTCGIAIYNALDRLSELIFLSLAKVVDDSYATVTEYFYLNRLFLSSFLPEQRRRPKAVWALLFTNDFVKLSPGEKFMMGCAMMKEPLPVTDYSLWAEHRLQAMRDLGIDLETEPAIPIRDFKIPEKPFVPDEEIADLAPLMTPGRHVNEIAATFTKKLIDLGVPRGMDGLWFSTDNRIARSIERYSSAIPPVEDIIKTVTLRAAHALADKFPAMYRGATVLTPRAAMNKIKCNDYSPALPYIPRYRTRKDLARVGIWEATIKEAERLLRKGEHPGECAHCFVKSQVVKLDKMIQDETALRTVTASTLLSNVIQYVSTVEITRRQPPLDAFVMNAVPRSEGGFRPFYEKLATYAHVFAADVTKFDSQLIPTVTDALIELRSIGYDGSIVKPIASSQIRASYLAMRFAKLVDLRTGHVFDKIKGLLTGQGNTSVDNRDAFRILIISAWSLVTGKPPSAFWEKNVIGNAGDDDAIGTDEPEVWPQVIEAIRTRFGMQVRVETEGFWDLNLVGLTVQGVPAHSIKYYHIHGHPVPSFSIMADAKALLHKRTDWTMNISNAPSDIKFLMKHLDGIIGSAYQTAHLIDIYELLGSQYITEIQQVLLRFYDKVVVEITRDDTDKPIEYFVHLGTERQRYQGKTSNIRNWLKSHRFPKYNDIMRIWLKPQDISQTKMTKDHRKLLSWNPVVPFQERTLYGILDLRRKMYDWIPNHVARALPEFRGVDPTFGMQNPDYVIEKFVWLSLYEKLKQVPPAALFRTRLRENPYGSACDPVGFLSWLSNDENLTTLSTSDLESLRAQMVAVTVVYWFIENIFKFFKDVPLLAILYHAYAFSTRDVNRLYAALNYIHMIATGASSSIISNMMPPDPYAWMKRFAVVMTYLFPRKWYRAFLPGLRHITSVLPMIVDVWASADAIVGPRPFRSLYTQIEVPPNWAMLVAMLRPLVQDPSNLETIAVFAPTGTGKSTGFIAALMYNCNIVGTIWLLCPTISSRDIYENDFLPNNYFQILSSGIVNKPECRVKVLTYGHARNRVQIEASPQDIIIFDEMHKGEVEMMACWFKFQPYKRITITATETPFMPPTDHRFSYPGEKRFQVQAQIVNQDFATLITEIVQMDPVLMERALIMCPDYDTVQNIIQTLSRVSINCSALSSYEPVPQRSGCIAATTIADQALTITPPPTCLIDLGLTLKVEFDYTQFMPRSKASHVGTSPATATQRLGRVGRAGNSRAFIMPIAGTGPPEVPRLTPFSLLDDTSLFENLLAWFKIALACEVINDHKNIFRYFTLMPDMNPGMVSPHTIATCFYIVARQSDNQLGENLWREWLELRINRSQHEILNIIIDNILDLGFGDPLLGDWQRAIGLVSSGFIGCKVNNRFIPMTCLAIINNVITYCGAKTASILDTIPHISHFVGLLPSEINFWRSLNSVIHYNVDITTVFNDLQITDMEILPFDLLAQTQENFSNYFDMQLATFLLSTSTLYTSGLKKIPRHTRLVVNQDTGAAIEDLLLAIVTSDQINVFANNIIELPSFGLGTSATELGIVLTVASACNDKTIVVWGDVPPQVFVLLSKFVQPGFLTNADKTWAVISPRYARVFAHPLQLARRRSLESAFINTIQKRILLPSVLSQYSALPSEIKCAINVDNHLIGVV</sequence>
<dbReference type="EMBL" id="OQ999677">
    <property type="protein sequence ID" value="WMI40052.1"/>
    <property type="molecule type" value="Genomic_RNA"/>
</dbReference>
<dbReference type="SUPFAM" id="SSF52540">
    <property type="entry name" value="P-loop containing nucleoside triphosphate hydrolases"/>
    <property type="match status" value="1"/>
</dbReference>
<dbReference type="GO" id="GO:0044423">
    <property type="term" value="C:virion component"/>
    <property type="evidence" value="ECO:0007669"/>
    <property type="project" value="UniProtKB-KW"/>
</dbReference>
<keyword evidence="3 10" id="KW-0696">RNA-directed RNA polymerase</keyword>
<evidence type="ECO:0000259" key="8">
    <source>
        <dbReference type="PROSITE" id="PS50507"/>
    </source>
</evidence>
<dbReference type="InterPro" id="IPR043502">
    <property type="entry name" value="DNA/RNA_pol_sf"/>
</dbReference>
<name>A0AA51BSA1_9VIRU</name>
<dbReference type="InterPro" id="IPR027417">
    <property type="entry name" value="P-loop_NTPase"/>
</dbReference>
<evidence type="ECO:0000256" key="3">
    <source>
        <dbReference type="ARBA" id="ARBA00022484"/>
    </source>
</evidence>
<proteinExistence type="predicted"/>
<reference evidence="10" key="1">
    <citation type="journal article" date="2023" name="Microbiol. Spectr.">
        <title>Extreme Diversity of Mycoviruses Present in Single Strains of Rhizoctonia cerealis, the Pathogen of Wheat Sharp Eyespot.</title>
        <authorList>
            <person name="Li W."/>
            <person name="Sun H."/>
            <person name="Cao S."/>
            <person name="Zhang A."/>
            <person name="Zhang H."/>
            <person name="Shu Y."/>
            <person name="Chen H."/>
        </authorList>
    </citation>
    <scope>NUCLEOTIDE SEQUENCE</scope>
    <source>
        <strain evidence="10">RcHV-0942-1</strain>
    </source>
</reference>
<dbReference type="InterPro" id="IPR014001">
    <property type="entry name" value="Helicase_ATP-bd"/>
</dbReference>
<feature type="domain" description="Helicase ATP-binding" evidence="9">
    <location>
        <begin position="1311"/>
        <end position="1438"/>
    </location>
</feature>
<evidence type="ECO:0000256" key="7">
    <source>
        <dbReference type="ARBA" id="ARBA00022953"/>
    </source>
</evidence>
<keyword evidence="6" id="KW-0946">Virion</keyword>
<evidence type="ECO:0000256" key="6">
    <source>
        <dbReference type="ARBA" id="ARBA00022844"/>
    </source>
</evidence>
<evidence type="ECO:0000256" key="2">
    <source>
        <dbReference type="ARBA" id="ARBA00004340"/>
    </source>
</evidence>
<protein>
    <submittedName>
        <fullName evidence="10">RNA-dependent RNA polymerase</fullName>
    </submittedName>
</protein>
<keyword evidence="4" id="KW-0808">Transferase</keyword>
<reference evidence="10" key="2">
    <citation type="submission" date="2023-05" db="EMBL/GenBank/DDBJ databases">
        <authorList>
            <person name="Li W."/>
        </authorList>
    </citation>
    <scope>NUCLEOTIDE SEQUENCE</scope>
    <source>
        <strain evidence="10">RcHV-0942-1</strain>
    </source>
</reference>
<dbReference type="GO" id="GO:0039694">
    <property type="term" value="P:viral RNA genome replication"/>
    <property type="evidence" value="ECO:0007669"/>
    <property type="project" value="InterPro"/>
</dbReference>
<keyword evidence="7" id="KW-0693">Viral RNA replication</keyword>
<dbReference type="InterPro" id="IPR007094">
    <property type="entry name" value="RNA-dir_pol_PSvirus"/>
</dbReference>
<evidence type="ECO:0000256" key="4">
    <source>
        <dbReference type="ARBA" id="ARBA00022679"/>
    </source>
</evidence>
<dbReference type="SUPFAM" id="SSF56672">
    <property type="entry name" value="DNA/RNA polymerases"/>
    <property type="match status" value="1"/>
</dbReference>
<evidence type="ECO:0000256" key="5">
    <source>
        <dbReference type="ARBA" id="ARBA00022695"/>
    </source>
</evidence>